<name>A0A915IYK5_ROMCU</name>
<organism evidence="1 2">
    <name type="scientific">Romanomermis culicivorax</name>
    <name type="common">Nematode worm</name>
    <dbReference type="NCBI Taxonomy" id="13658"/>
    <lineage>
        <taxon>Eukaryota</taxon>
        <taxon>Metazoa</taxon>
        <taxon>Ecdysozoa</taxon>
        <taxon>Nematoda</taxon>
        <taxon>Enoplea</taxon>
        <taxon>Dorylaimia</taxon>
        <taxon>Mermithida</taxon>
        <taxon>Mermithoidea</taxon>
        <taxon>Mermithidae</taxon>
        <taxon>Romanomermis</taxon>
    </lineage>
</organism>
<proteinExistence type="predicted"/>
<evidence type="ECO:0000313" key="2">
    <source>
        <dbReference type="WBParaSite" id="nRc.2.0.1.t19291-RA"/>
    </source>
</evidence>
<accession>A0A915IYK5</accession>
<protein>
    <submittedName>
        <fullName evidence="2">Uncharacterized protein</fullName>
    </submittedName>
</protein>
<evidence type="ECO:0000313" key="1">
    <source>
        <dbReference type="Proteomes" id="UP000887565"/>
    </source>
</evidence>
<dbReference type="AlphaFoldDB" id="A0A915IYK5"/>
<dbReference type="WBParaSite" id="nRc.2.0.1.t19291-RA">
    <property type="protein sequence ID" value="nRc.2.0.1.t19291-RA"/>
    <property type="gene ID" value="nRc.2.0.1.g19291"/>
</dbReference>
<keyword evidence="1" id="KW-1185">Reference proteome</keyword>
<reference evidence="2" key="1">
    <citation type="submission" date="2022-11" db="UniProtKB">
        <authorList>
            <consortium name="WormBaseParasite"/>
        </authorList>
    </citation>
    <scope>IDENTIFICATION</scope>
</reference>
<dbReference type="Proteomes" id="UP000887565">
    <property type="component" value="Unplaced"/>
</dbReference>
<sequence length="138" mass="15900">MSNYSAERQFIATATTNCNILNNSCLFKSLAEKASIRIRQNFQSPIGIDVYRLVEDFRRPLFVEIFFISGIEIIHNCEMKKNLIKPRKTQNSQRREGLFSSVLEGENPKFFATLPSHGDFSAHLRVIKSYNNIDPRIS</sequence>